<dbReference type="EMBL" id="JAVFKD010000015">
    <property type="protein sequence ID" value="KAK5988520.1"/>
    <property type="molecule type" value="Genomic_DNA"/>
</dbReference>
<protein>
    <submittedName>
        <fullName evidence="1">Uncharacterized protein</fullName>
    </submittedName>
</protein>
<organism evidence="1 2">
    <name type="scientific">Cladobotryum mycophilum</name>
    <dbReference type="NCBI Taxonomy" id="491253"/>
    <lineage>
        <taxon>Eukaryota</taxon>
        <taxon>Fungi</taxon>
        <taxon>Dikarya</taxon>
        <taxon>Ascomycota</taxon>
        <taxon>Pezizomycotina</taxon>
        <taxon>Sordariomycetes</taxon>
        <taxon>Hypocreomycetidae</taxon>
        <taxon>Hypocreales</taxon>
        <taxon>Hypocreaceae</taxon>
        <taxon>Cladobotryum</taxon>
    </lineage>
</organism>
<name>A0ABR0S9S0_9HYPO</name>
<gene>
    <name evidence="1" type="ORF">PT974_10003</name>
</gene>
<evidence type="ECO:0000313" key="1">
    <source>
        <dbReference type="EMBL" id="KAK5988520.1"/>
    </source>
</evidence>
<proteinExistence type="predicted"/>
<evidence type="ECO:0000313" key="2">
    <source>
        <dbReference type="Proteomes" id="UP001338125"/>
    </source>
</evidence>
<comment type="caution">
    <text evidence="1">The sequence shown here is derived from an EMBL/GenBank/DDBJ whole genome shotgun (WGS) entry which is preliminary data.</text>
</comment>
<accession>A0ABR0S9S0</accession>
<dbReference type="Proteomes" id="UP001338125">
    <property type="component" value="Unassembled WGS sequence"/>
</dbReference>
<keyword evidence="2" id="KW-1185">Reference proteome</keyword>
<reference evidence="1 2" key="1">
    <citation type="submission" date="2024-01" db="EMBL/GenBank/DDBJ databases">
        <title>Complete genome of Cladobotryum mycophilum ATHUM6906.</title>
        <authorList>
            <person name="Christinaki A.C."/>
            <person name="Myridakis A.I."/>
            <person name="Kouvelis V.N."/>
        </authorList>
    </citation>
    <scope>NUCLEOTIDE SEQUENCE [LARGE SCALE GENOMIC DNA]</scope>
    <source>
        <strain evidence="1 2">ATHUM6906</strain>
    </source>
</reference>
<sequence>MKHPHSYPAREGGSIVFRVLNGPSDHCQSTIRKYQGPGKKALQAVKKKYGTAKERDDRQRAADEQLRHQARANTKIRVAVDIANSLSVIADALTTCVNNRFDNPDPELKTYERECPDSMVDVLADERSFVDASKEAGKDT</sequence>